<dbReference type="GO" id="GO:0003677">
    <property type="term" value="F:DNA binding"/>
    <property type="evidence" value="ECO:0007669"/>
    <property type="project" value="UniProtKB-KW"/>
</dbReference>
<dbReference type="eggNOG" id="COG2188">
    <property type="taxonomic scope" value="Bacteria"/>
</dbReference>
<dbReference type="HOGENOM" id="CLU_063236_8_2_0"/>
<dbReference type="SMART" id="SM00345">
    <property type="entry name" value="HTH_GNTR"/>
    <property type="match status" value="1"/>
</dbReference>
<dbReference type="InterPro" id="IPR000524">
    <property type="entry name" value="Tscrpt_reg_HTH_GntR"/>
</dbReference>
<dbReference type="PROSITE" id="PS50949">
    <property type="entry name" value="HTH_GNTR"/>
    <property type="match status" value="1"/>
</dbReference>
<dbReference type="KEGG" id="ipo:Ilyop_0473"/>
<dbReference type="PRINTS" id="PR00035">
    <property type="entry name" value="HTHGNTR"/>
</dbReference>
<dbReference type="PANTHER" id="PTHR44846">
    <property type="entry name" value="MANNOSYL-D-GLYCERATE TRANSPORT/METABOLISM SYSTEM REPRESSOR MNGR-RELATED"/>
    <property type="match status" value="1"/>
</dbReference>
<dbReference type="InterPro" id="IPR011663">
    <property type="entry name" value="UTRA"/>
</dbReference>
<proteinExistence type="predicted"/>
<dbReference type="InterPro" id="IPR036390">
    <property type="entry name" value="WH_DNA-bd_sf"/>
</dbReference>
<dbReference type="RefSeq" id="WP_013386931.1">
    <property type="nucleotide sequence ID" value="NC_014632.1"/>
</dbReference>
<keyword evidence="6" id="KW-1185">Reference proteome</keyword>
<dbReference type="EMBL" id="CP002281">
    <property type="protein sequence ID" value="ADO82261.1"/>
    <property type="molecule type" value="Genomic_DNA"/>
</dbReference>
<dbReference type="GO" id="GO:0003700">
    <property type="term" value="F:DNA-binding transcription factor activity"/>
    <property type="evidence" value="ECO:0007669"/>
    <property type="project" value="InterPro"/>
</dbReference>
<accession>E3HBB0</accession>
<dbReference type="Pfam" id="PF00392">
    <property type="entry name" value="GntR"/>
    <property type="match status" value="1"/>
</dbReference>
<dbReference type="STRING" id="572544.Ilyop_0473"/>
<dbReference type="Proteomes" id="UP000006875">
    <property type="component" value="Chromosome"/>
</dbReference>
<evidence type="ECO:0000313" key="5">
    <source>
        <dbReference type="EMBL" id="ADO82261.1"/>
    </source>
</evidence>
<keyword evidence="1" id="KW-0805">Transcription regulation</keyword>
<evidence type="ECO:0000256" key="1">
    <source>
        <dbReference type="ARBA" id="ARBA00023015"/>
    </source>
</evidence>
<dbReference type="SMART" id="SM00866">
    <property type="entry name" value="UTRA"/>
    <property type="match status" value="1"/>
</dbReference>
<dbReference type="GO" id="GO:0045892">
    <property type="term" value="P:negative regulation of DNA-templated transcription"/>
    <property type="evidence" value="ECO:0007669"/>
    <property type="project" value="TreeGrafter"/>
</dbReference>
<feature type="domain" description="HTH gntR-type" evidence="4">
    <location>
        <begin position="8"/>
        <end position="76"/>
    </location>
</feature>
<reference evidence="5 6" key="1">
    <citation type="journal article" date="2010" name="Stand. Genomic Sci.">
        <title>Complete genome sequence of Ilyobacter polytropus type strain (CuHbu1).</title>
        <authorList>
            <person name="Sikorski J."/>
            <person name="Chertkov O."/>
            <person name="Lapidus A."/>
            <person name="Nolan M."/>
            <person name="Lucas S."/>
            <person name="Del Rio T.G."/>
            <person name="Tice H."/>
            <person name="Cheng J.F."/>
            <person name="Tapia R."/>
            <person name="Han C."/>
            <person name="Goodwin L."/>
            <person name="Pitluck S."/>
            <person name="Liolios K."/>
            <person name="Ivanova N."/>
            <person name="Mavromatis K."/>
            <person name="Mikhailova N."/>
            <person name="Pati A."/>
            <person name="Chen A."/>
            <person name="Palaniappan K."/>
            <person name="Land M."/>
            <person name="Hauser L."/>
            <person name="Chang Y.J."/>
            <person name="Jeffries C.D."/>
            <person name="Brambilla E."/>
            <person name="Yasawong M."/>
            <person name="Rohde M."/>
            <person name="Pukall R."/>
            <person name="Spring S."/>
            <person name="Goker M."/>
            <person name="Woyke T."/>
            <person name="Bristow J."/>
            <person name="Eisen J.A."/>
            <person name="Markowitz V."/>
            <person name="Hugenholtz P."/>
            <person name="Kyrpides N.C."/>
            <person name="Klenk H.P."/>
        </authorList>
    </citation>
    <scope>NUCLEOTIDE SEQUENCE [LARGE SCALE GENOMIC DNA]</scope>
    <source>
        <strain evidence="6">ATCC 51220 / DSM 2926 / LMG 16218 / CuHBu1</strain>
    </source>
</reference>
<dbReference type="SUPFAM" id="SSF46785">
    <property type="entry name" value="Winged helix' DNA-binding domain"/>
    <property type="match status" value="1"/>
</dbReference>
<evidence type="ECO:0000256" key="2">
    <source>
        <dbReference type="ARBA" id="ARBA00023125"/>
    </source>
</evidence>
<protein>
    <submittedName>
        <fullName evidence="5">Transcriptional regulator, GntR family</fullName>
    </submittedName>
</protein>
<evidence type="ECO:0000256" key="3">
    <source>
        <dbReference type="ARBA" id="ARBA00023163"/>
    </source>
</evidence>
<dbReference type="CDD" id="cd07377">
    <property type="entry name" value="WHTH_GntR"/>
    <property type="match status" value="1"/>
</dbReference>
<dbReference type="FunFam" id="1.10.10.10:FF:000079">
    <property type="entry name" value="GntR family transcriptional regulator"/>
    <property type="match status" value="1"/>
</dbReference>
<organism evidence="5 6">
    <name type="scientific">Ilyobacter polytropus (strain ATCC 51220 / DSM 2926 / LMG 16218 / CuHBu1)</name>
    <dbReference type="NCBI Taxonomy" id="572544"/>
    <lineage>
        <taxon>Bacteria</taxon>
        <taxon>Fusobacteriati</taxon>
        <taxon>Fusobacteriota</taxon>
        <taxon>Fusobacteriia</taxon>
        <taxon>Fusobacteriales</taxon>
        <taxon>Fusobacteriaceae</taxon>
        <taxon>Ilyobacter</taxon>
    </lineage>
</organism>
<evidence type="ECO:0000259" key="4">
    <source>
        <dbReference type="PROSITE" id="PS50949"/>
    </source>
</evidence>
<dbReference type="AlphaFoldDB" id="E3HBB0"/>
<dbReference type="Gene3D" id="3.40.1410.10">
    <property type="entry name" value="Chorismate lyase-like"/>
    <property type="match status" value="1"/>
</dbReference>
<dbReference type="PANTHER" id="PTHR44846:SF1">
    <property type="entry name" value="MANNOSYL-D-GLYCERATE TRANSPORT_METABOLISM SYSTEM REPRESSOR MNGR-RELATED"/>
    <property type="match status" value="1"/>
</dbReference>
<evidence type="ECO:0000313" key="6">
    <source>
        <dbReference type="Proteomes" id="UP000006875"/>
    </source>
</evidence>
<dbReference type="InterPro" id="IPR050679">
    <property type="entry name" value="Bact_HTH_transcr_reg"/>
</dbReference>
<name>E3HBB0_ILYPC</name>
<dbReference type="InterPro" id="IPR036388">
    <property type="entry name" value="WH-like_DNA-bd_sf"/>
</dbReference>
<gene>
    <name evidence="5" type="ordered locus">Ilyop_0473</name>
</gene>
<dbReference type="Gene3D" id="1.10.10.10">
    <property type="entry name" value="Winged helix-like DNA-binding domain superfamily/Winged helix DNA-binding domain"/>
    <property type="match status" value="1"/>
</dbReference>
<keyword evidence="2" id="KW-0238">DNA-binding</keyword>
<keyword evidence="3" id="KW-0804">Transcription</keyword>
<sequence length="243" mass="28165">MIDRNSRTPIYVQIEKYFLELIQENKIKVGEQFPSETVLSKELGVSRMTIRQAINSLVINGYLVRSRGKGTFVKERDTKKIELPLDKLRNFSKEVQKSGKEPVNIVVVFKLTEAPLNISKILKIADGEKVFYMERLRCLGDVPAVLEQTYMRNDLFDDLTEDVILSSKYKYIQEKGYKIKESKREIMAEIPLENVASLLKLNRNEPVLKAKSITFLADGTPFEYSEISYNQKKYKFTLIAEYD</sequence>
<dbReference type="SUPFAM" id="SSF64288">
    <property type="entry name" value="Chorismate lyase-like"/>
    <property type="match status" value="1"/>
</dbReference>
<dbReference type="OrthoDB" id="9815017at2"/>
<dbReference type="InterPro" id="IPR028978">
    <property type="entry name" value="Chorismate_lyase_/UTRA_dom_sf"/>
</dbReference>
<dbReference type="Pfam" id="PF07702">
    <property type="entry name" value="UTRA"/>
    <property type="match status" value="1"/>
</dbReference>